<sequence>MLAAGLTKDTPIFAGMGDQSIQQNFTDVQKARLSAQLLEDLAALEYLLDNGKIEKGVTRIGAEQEFCLVDREGRPATCASELLEAVNDKHFTSELAVFNLEINLDPFELKGDAFTKMQNQLESLLQLAKEKGKEKEVQIILTGILPTITKRELEEDYMTPSPRYHALNERLKELKQGDFSLYLAGVDELSIKHKNVLFEACNTSFQMHLQIDPNDFESAYNWAQAISGPLLGIASNSPLLLGRELWYETRIGLFQQSIDSRPTTFALKEQLARVSFGRDWAKGTIVDYFKNEIADHRVILGKEIEGNSFEKAQSGETPKLDALNLHNGTIYRWNRPCYGVGKGKAHLRIENRYIPAGPTAIDEMANMALWVGLMLGRPEKYDNSSEKMSFRDVKSNFVNAARVGRRAQMFWFGKKVTIEDLMLEEFLPIAEDGLQKAGVDESDIIRLFEVIRGRLNGQSGSEWIINNFRKLKEGCKQDDALLSLVKNLQVFEDSGLPVHLWPEAEKIKKVTKPTLVAHAMSTLLFRVGKHDSAELAKQIMEWKNIHHVPVEDESGKICGLLTWSHLRKIKGMSSSTMVADVMVNEIYVTEPTTPLEEVKRLMKDKAIGCLPVLDKGHLVGIITENDF</sequence>
<evidence type="ECO:0000313" key="4">
    <source>
        <dbReference type="Proteomes" id="UP001171916"/>
    </source>
</evidence>
<dbReference type="Pfam" id="PF00571">
    <property type="entry name" value="CBS"/>
    <property type="match status" value="2"/>
</dbReference>
<feature type="domain" description="CBS" evidence="2">
    <location>
        <begin position="582"/>
        <end position="627"/>
    </location>
</feature>
<dbReference type="RefSeq" id="WP_289999503.1">
    <property type="nucleotide sequence ID" value="NZ_JAUEPH010000003.1"/>
</dbReference>
<dbReference type="Gene3D" id="3.30.590.20">
    <property type="match status" value="1"/>
</dbReference>
<organism evidence="3 4">
    <name type="scientific">Algoriphagus sediminis</name>
    <dbReference type="NCBI Taxonomy" id="3057113"/>
    <lineage>
        <taxon>Bacteria</taxon>
        <taxon>Pseudomonadati</taxon>
        <taxon>Bacteroidota</taxon>
        <taxon>Cytophagia</taxon>
        <taxon>Cytophagales</taxon>
        <taxon>Cyclobacteriaceae</taxon>
        <taxon>Algoriphagus</taxon>
    </lineage>
</organism>
<dbReference type="InterPro" id="IPR014746">
    <property type="entry name" value="Gln_synth/guanido_kin_cat_dom"/>
</dbReference>
<comment type="caution">
    <text evidence="3">The sequence shown here is derived from an EMBL/GenBank/DDBJ whole genome shotgun (WGS) entry which is preliminary data.</text>
</comment>
<keyword evidence="4" id="KW-1185">Reference proteome</keyword>
<dbReference type="Proteomes" id="UP001171916">
    <property type="component" value="Unassembled WGS sequence"/>
</dbReference>
<dbReference type="Gene3D" id="3.10.580.10">
    <property type="entry name" value="CBS-domain"/>
    <property type="match status" value="1"/>
</dbReference>
<evidence type="ECO:0000259" key="2">
    <source>
        <dbReference type="PROSITE" id="PS51371"/>
    </source>
</evidence>
<dbReference type="InterPro" id="IPR046342">
    <property type="entry name" value="CBS_dom_sf"/>
</dbReference>
<proteinExistence type="predicted"/>
<dbReference type="InterPro" id="IPR000644">
    <property type="entry name" value="CBS_dom"/>
</dbReference>
<feature type="domain" description="CBS" evidence="2">
    <location>
        <begin position="520"/>
        <end position="576"/>
    </location>
</feature>
<dbReference type="SUPFAM" id="SSF54631">
    <property type="entry name" value="CBS-domain pair"/>
    <property type="match status" value="1"/>
</dbReference>
<evidence type="ECO:0000313" key="3">
    <source>
        <dbReference type="EMBL" id="MDN3203947.1"/>
    </source>
</evidence>
<dbReference type="Pfam" id="PF04107">
    <property type="entry name" value="GCS2"/>
    <property type="match status" value="1"/>
</dbReference>
<dbReference type="SMART" id="SM00116">
    <property type="entry name" value="CBS"/>
    <property type="match status" value="2"/>
</dbReference>
<dbReference type="EMBL" id="JAUEPH010000003">
    <property type="protein sequence ID" value="MDN3203947.1"/>
    <property type="molecule type" value="Genomic_DNA"/>
</dbReference>
<dbReference type="PANTHER" id="PTHR36510">
    <property type="entry name" value="GLUTAMATE--CYSTEINE LIGASE 2-RELATED"/>
    <property type="match status" value="1"/>
</dbReference>
<protein>
    <submittedName>
        <fullName evidence="3">CBS domain-containing protein</fullName>
    </submittedName>
</protein>
<name>A0ABT7YBN8_9BACT</name>
<accession>A0ABT7YBN8</accession>
<reference evidence="3" key="1">
    <citation type="submission" date="2023-06" db="EMBL/GenBank/DDBJ databases">
        <title>Robiginitalea aurantiacus sp. nov. and Algoriphagus sediminis sp. nov., isolated from coastal sediment.</title>
        <authorList>
            <person name="Zhou Z.Y."/>
            <person name="An J."/>
            <person name="Jia Y.W."/>
            <person name="Du Z.J."/>
        </authorList>
    </citation>
    <scope>NUCLEOTIDE SEQUENCE</scope>
    <source>
        <strain evidence="3">C2-7</strain>
    </source>
</reference>
<dbReference type="PROSITE" id="PS51371">
    <property type="entry name" value="CBS"/>
    <property type="match status" value="2"/>
</dbReference>
<keyword evidence="1" id="KW-0129">CBS domain</keyword>
<gene>
    <name evidence="3" type="ORF">QVH07_07285</name>
</gene>
<dbReference type="SUPFAM" id="SSF55931">
    <property type="entry name" value="Glutamine synthetase/guanido kinase"/>
    <property type="match status" value="1"/>
</dbReference>
<dbReference type="InterPro" id="IPR050141">
    <property type="entry name" value="GCL_type2/YbdK_subfam"/>
</dbReference>
<evidence type="ECO:0000256" key="1">
    <source>
        <dbReference type="PROSITE-ProRule" id="PRU00703"/>
    </source>
</evidence>
<dbReference type="PANTHER" id="PTHR36510:SF3">
    <property type="entry name" value="CONSERVED PROTEIN"/>
    <property type="match status" value="1"/>
</dbReference>
<dbReference type="InterPro" id="IPR006336">
    <property type="entry name" value="GCS2"/>
</dbReference>